<organism evidence="1 2">
    <name type="scientific">Bacillus lumedeiriae</name>
    <dbReference type="NCBI Taxonomy" id="3058829"/>
    <lineage>
        <taxon>Bacteria</taxon>
        <taxon>Bacillati</taxon>
        <taxon>Bacillota</taxon>
        <taxon>Bacilli</taxon>
        <taxon>Bacillales</taxon>
        <taxon>Bacillaceae</taxon>
        <taxon>Bacillus</taxon>
    </lineage>
</organism>
<evidence type="ECO:0000313" key="1">
    <source>
        <dbReference type="EMBL" id="MFK2826416.1"/>
    </source>
</evidence>
<comment type="caution">
    <text evidence="1">The sequence shown here is derived from an EMBL/GenBank/DDBJ whole genome shotgun (WGS) entry which is preliminary data.</text>
</comment>
<gene>
    <name evidence="1" type="ORF">QYG89_12200</name>
</gene>
<accession>A0ABW8ICP3</accession>
<proteinExistence type="predicted"/>
<protein>
    <submittedName>
        <fullName evidence="1">Uncharacterized protein</fullName>
    </submittedName>
</protein>
<evidence type="ECO:0000313" key="2">
    <source>
        <dbReference type="Proteomes" id="UP001619911"/>
    </source>
</evidence>
<reference evidence="1 2" key="1">
    <citation type="submission" date="2023-07" db="EMBL/GenBank/DDBJ databases">
        <title>Bacillus lucianemedeirus sp. nov, a new species isolated from an immunobiological production facility.</title>
        <authorList>
            <person name="Costa L.V."/>
            <person name="Miranda R.V.S.L."/>
            <person name="Brandao M.L.L."/>
            <person name="Reis C.M.F."/>
            <person name="Frazao A.M."/>
            <person name="Cruz F.V."/>
            <person name="Baio P.V.P."/>
            <person name="Veras J.F.C."/>
            <person name="Ramos J.N."/>
            <person name="Vieira V."/>
        </authorList>
    </citation>
    <scope>NUCLEOTIDE SEQUENCE [LARGE SCALE GENOMIC DNA]</scope>
    <source>
        <strain evidence="1 2">B190/17</strain>
    </source>
</reference>
<dbReference type="EMBL" id="JAUIYO010000010">
    <property type="protein sequence ID" value="MFK2826416.1"/>
    <property type="molecule type" value="Genomic_DNA"/>
</dbReference>
<keyword evidence="2" id="KW-1185">Reference proteome</keyword>
<dbReference type="RefSeq" id="WP_404317725.1">
    <property type="nucleotide sequence ID" value="NZ_JAUIYO010000010.1"/>
</dbReference>
<name>A0ABW8ICP3_9BACI</name>
<sequence>MEKLTEEEQIVLAYYIQYYQGNDPNDIAEMHEILTKGMPSYPSLMNELAEEKLLNGSEAIPSSPVENGREKMTKPMITNKGVMHIDNILDIQSYAVEKDKLSYIKSSILTNDLELSSDVIEAYVKTSLQIQ</sequence>
<dbReference type="Proteomes" id="UP001619911">
    <property type="component" value="Unassembled WGS sequence"/>
</dbReference>